<evidence type="ECO:0000313" key="5">
    <source>
        <dbReference type="EMBL" id="CAE0444085.1"/>
    </source>
</evidence>
<proteinExistence type="predicted"/>
<evidence type="ECO:0008006" key="6">
    <source>
        <dbReference type="Google" id="ProtNLM"/>
    </source>
</evidence>
<protein>
    <recommendedName>
        <fullName evidence="6">Myb-like domain-containing protein</fullName>
    </recommendedName>
</protein>
<feature type="region of interest" description="Disordered" evidence="2">
    <location>
        <begin position="1"/>
        <end position="123"/>
    </location>
</feature>
<feature type="compositionally biased region" description="Low complexity" evidence="2">
    <location>
        <begin position="79"/>
        <end position="91"/>
    </location>
</feature>
<sequence length="302" mass="33895">MPISRATRASARGKTADLDAPAEPEPALPEKKSEEKIEEEVGLAAEEKGEKKPEEKNEDEAGLAEEKNEEEKKEDTEEAPPAVAAETATPAAEEKKPKKQLTDEERKKRRRSANASHFRPQKKTKRLFWSQEEVDALLRGVEVIGPGKWTKIKQEYPVVFASRTSLDLKDKWRNIERRPDTNKRAKISRAKMKAAAKAAQNEGAEMYMLNCECPDGIVTKKADTVPAVGSSVQDLYKWAVSKFYKVGKTITNEDMNMVTIFNSQNKPIVRSKKTLKSTGLLRDGMKLTIKRVETPALEDKAE</sequence>
<feature type="domain" description="HTH myb-type" evidence="4">
    <location>
        <begin position="121"/>
        <end position="180"/>
    </location>
</feature>
<dbReference type="EMBL" id="HBIN01018538">
    <property type="protein sequence ID" value="CAE0444085.1"/>
    <property type="molecule type" value="Transcribed_RNA"/>
</dbReference>
<dbReference type="PANTHER" id="PTHR46734:SF1">
    <property type="entry name" value="TELOMERIC REPEAT-BINDING FACTOR 1"/>
    <property type="match status" value="1"/>
</dbReference>
<dbReference type="AlphaFoldDB" id="A0A7S3PMB1"/>
<name>A0A7S3PMB1_9STRA</name>
<dbReference type="PANTHER" id="PTHR46734">
    <property type="entry name" value="TELOMERIC REPEAT-BINDING FACTOR 1 TERF1"/>
    <property type="match status" value="1"/>
</dbReference>
<feature type="compositionally biased region" description="Basic and acidic residues" evidence="2">
    <location>
        <begin position="64"/>
        <end position="75"/>
    </location>
</feature>
<feature type="compositionally biased region" description="Basic and acidic residues" evidence="2">
    <location>
        <begin position="92"/>
        <end position="106"/>
    </location>
</feature>
<dbReference type="SMART" id="SM00717">
    <property type="entry name" value="SANT"/>
    <property type="match status" value="1"/>
</dbReference>
<feature type="domain" description="Myb-like" evidence="3">
    <location>
        <begin position="121"/>
        <end position="176"/>
    </location>
</feature>
<dbReference type="InterPro" id="IPR052450">
    <property type="entry name" value="TRBD-Containing_Protein"/>
</dbReference>
<dbReference type="InterPro" id="IPR001005">
    <property type="entry name" value="SANT/Myb"/>
</dbReference>
<dbReference type="Pfam" id="PF00249">
    <property type="entry name" value="Myb_DNA-binding"/>
    <property type="match status" value="1"/>
</dbReference>
<dbReference type="InterPro" id="IPR017930">
    <property type="entry name" value="Myb_dom"/>
</dbReference>
<accession>A0A7S3PMB1</accession>
<keyword evidence="1" id="KW-0539">Nucleus</keyword>
<evidence type="ECO:0000259" key="3">
    <source>
        <dbReference type="PROSITE" id="PS50090"/>
    </source>
</evidence>
<evidence type="ECO:0000259" key="4">
    <source>
        <dbReference type="PROSITE" id="PS51294"/>
    </source>
</evidence>
<dbReference type="PROSITE" id="PS50090">
    <property type="entry name" value="MYB_LIKE"/>
    <property type="match status" value="1"/>
</dbReference>
<gene>
    <name evidence="5" type="ORF">ASTO00021_LOCUS14139</name>
</gene>
<organism evidence="5">
    <name type="scientific">Aplanochytrium stocchinoi</name>
    <dbReference type="NCBI Taxonomy" id="215587"/>
    <lineage>
        <taxon>Eukaryota</taxon>
        <taxon>Sar</taxon>
        <taxon>Stramenopiles</taxon>
        <taxon>Bigyra</taxon>
        <taxon>Labyrinthulomycetes</taxon>
        <taxon>Thraustochytrida</taxon>
        <taxon>Thraustochytriidae</taxon>
        <taxon>Aplanochytrium</taxon>
    </lineage>
</organism>
<evidence type="ECO:0000256" key="1">
    <source>
        <dbReference type="ARBA" id="ARBA00023242"/>
    </source>
</evidence>
<dbReference type="PROSITE" id="PS51294">
    <property type="entry name" value="HTH_MYB"/>
    <property type="match status" value="1"/>
</dbReference>
<feature type="compositionally biased region" description="Basic and acidic residues" evidence="2">
    <location>
        <begin position="45"/>
        <end position="55"/>
    </location>
</feature>
<reference evidence="5" key="1">
    <citation type="submission" date="2021-01" db="EMBL/GenBank/DDBJ databases">
        <authorList>
            <person name="Corre E."/>
            <person name="Pelletier E."/>
            <person name="Niang G."/>
            <person name="Scheremetjew M."/>
            <person name="Finn R."/>
            <person name="Kale V."/>
            <person name="Holt S."/>
            <person name="Cochrane G."/>
            <person name="Meng A."/>
            <person name="Brown T."/>
            <person name="Cohen L."/>
        </authorList>
    </citation>
    <scope>NUCLEOTIDE SEQUENCE</scope>
    <source>
        <strain evidence="5">GSBS06</strain>
    </source>
</reference>
<dbReference type="SUPFAM" id="SSF46689">
    <property type="entry name" value="Homeodomain-like"/>
    <property type="match status" value="1"/>
</dbReference>
<dbReference type="InterPro" id="IPR009057">
    <property type="entry name" value="Homeodomain-like_sf"/>
</dbReference>
<evidence type="ECO:0000256" key="2">
    <source>
        <dbReference type="SAM" id="MobiDB-lite"/>
    </source>
</evidence>
<dbReference type="Gene3D" id="1.10.246.220">
    <property type="match status" value="1"/>
</dbReference>
<dbReference type="CDD" id="cd11660">
    <property type="entry name" value="SANT_TRF"/>
    <property type="match status" value="1"/>
</dbReference>